<evidence type="ECO:0000313" key="2">
    <source>
        <dbReference type="Proteomes" id="UP001143856"/>
    </source>
</evidence>
<dbReference type="EMBL" id="JAPDGR010001223">
    <property type="protein sequence ID" value="KAJ2984802.1"/>
    <property type="molecule type" value="Genomic_DNA"/>
</dbReference>
<name>A0ACC1P096_9PEZI</name>
<reference evidence="1" key="1">
    <citation type="submission" date="2022-10" db="EMBL/GenBank/DDBJ databases">
        <title>Genome Sequence of Xylaria curta.</title>
        <authorList>
            <person name="Buettner E."/>
        </authorList>
    </citation>
    <scope>NUCLEOTIDE SEQUENCE</scope>
    <source>
        <strain evidence="1">Babe10</strain>
    </source>
</reference>
<evidence type="ECO:0000313" key="1">
    <source>
        <dbReference type="EMBL" id="KAJ2984802.1"/>
    </source>
</evidence>
<protein>
    <submittedName>
        <fullName evidence="1">Uncharacterized protein</fullName>
    </submittedName>
</protein>
<proteinExistence type="predicted"/>
<comment type="caution">
    <text evidence="1">The sequence shown here is derived from an EMBL/GenBank/DDBJ whole genome shotgun (WGS) entry which is preliminary data.</text>
</comment>
<organism evidence="1 2">
    <name type="scientific">Xylaria curta</name>
    <dbReference type="NCBI Taxonomy" id="42375"/>
    <lineage>
        <taxon>Eukaryota</taxon>
        <taxon>Fungi</taxon>
        <taxon>Dikarya</taxon>
        <taxon>Ascomycota</taxon>
        <taxon>Pezizomycotina</taxon>
        <taxon>Sordariomycetes</taxon>
        <taxon>Xylariomycetidae</taxon>
        <taxon>Xylariales</taxon>
        <taxon>Xylariaceae</taxon>
        <taxon>Xylaria</taxon>
    </lineage>
</organism>
<keyword evidence="2" id="KW-1185">Reference proteome</keyword>
<sequence length="177" mass="19594">MPLAAFRKSEQQEELKKLANKHIESDLEPSDREAIRKATMSVANATTVGSLIGVGLGLYAAIRLRRMRTEMFMAFRAAEKPSFVIFPDGRQEAIPDVTHLMRPTKIGDFATYFFFGLGGTMVGGEVGLLTGTWSASRSLSQDPATRERIEKAYRSLRVDVLRKEAARLENGGTTLLI</sequence>
<dbReference type="Proteomes" id="UP001143856">
    <property type="component" value="Unassembled WGS sequence"/>
</dbReference>
<gene>
    <name evidence="1" type="ORF">NUW58_g5870</name>
</gene>
<accession>A0ACC1P096</accession>